<sequence>MEQWRTFPGAAGRPKLPQECSDNSSRRSQKTPQQHPKNCRPHLPQLRPPVPSAPPSPAQGRHYPSQRNPRLFLIFAGARVIRVAMRSSSLFGHEGVPGSAELRVIVLLEDEPSPQSEVQSTLEQVFIKDVSTLLHSSFPRS</sequence>
<evidence type="ECO:0000256" key="1">
    <source>
        <dbReference type="SAM" id="MobiDB-lite"/>
    </source>
</evidence>
<accession>A0AAE0QS71</accession>
<protein>
    <submittedName>
        <fullName evidence="2">Uncharacterized protein</fullName>
    </submittedName>
</protein>
<organism evidence="2 3">
    <name type="scientific">Hemibagrus guttatus</name>
    <dbReference type="NCBI Taxonomy" id="175788"/>
    <lineage>
        <taxon>Eukaryota</taxon>
        <taxon>Metazoa</taxon>
        <taxon>Chordata</taxon>
        <taxon>Craniata</taxon>
        <taxon>Vertebrata</taxon>
        <taxon>Euteleostomi</taxon>
        <taxon>Actinopterygii</taxon>
        <taxon>Neopterygii</taxon>
        <taxon>Teleostei</taxon>
        <taxon>Ostariophysi</taxon>
        <taxon>Siluriformes</taxon>
        <taxon>Bagridae</taxon>
        <taxon>Hemibagrus</taxon>
    </lineage>
</organism>
<feature type="compositionally biased region" description="Pro residues" evidence="1">
    <location>
        <begin position="46"/>
        <end position="57"/>
    </location>
</feature>
<dbReference type="AlphaFoldDB" id="A0AAE0QS71"/>
<keyword evidence="3" id="KW-1185">Reference proteome</keyword>
<name>A0AAE0QS71_9TELE</name>
<dbReference type="Proteomes" id="UP001274896">
    <property type="component" value="Unassembled WGS sequence"/>
</dbReference>
<evidence type="ECO:0000313" key="3">
    <source>
        <dbReference type="Proteomes" id="UP001274896"/>
    </source>
</evidence>
<proteinExistence type="predicted"/>
<comment type="caution">
    <text evidence="2">The sequence shown here is derived from an EMBL/GenBank/DDBJ whole genome shotgun (WGS) entry which is preliminary data.</text>
</comment>
<gene>
    <name evidence="2" type="ORF">QTP70_007259</name>
</gene>
<feature type="region of interest" description="Disordered" evidence="1">
    <location>
        <begin position="1"/>
        <end position="66"/>
    </location>
</feature>
<evidence type="ECO:0000313" key="2">
    <source>
        <dbReference type="EMBL" id="KAK3530959.1"/>
    </source>
</evidence>
<reference evidence="2" key="1">
    <citation type="submission" date="2023-06" db="EMBL/GenBank/DDBJ databases">
        <title>Male Hemibagrus guttatus genome.</title>
        <authorList>
            <person name="Bian C."/>
        </authorList>
    </citation>
    <scope>NUCLEOTIDE SEQUENCE</scope>
    <source>
        <strain evidence="2">Male_cb2023</strain>
        <tissue evidence="2">Muscle</tissue>
    </source>
</reference>
<dbReference type="EMBL" id="JAUCMX010000011">
    <property type="protein sequence ID" value="KAK3530959.1"/>
    <property type="molecule type" value="Genomic_DNA"/>
</dbReference>